<comment type="caution">
    <text evidence="1">The sequence shown here is derived from an EMBL/GenBank/DDBJ whole genome shotgun (WGS) entry which is preliminary data.</text>
</comment>
<evidence type="ECO:0000313" key="2">
    <source>
        <dbReference type="Proteomes" id="UP000252107"/>
    </source>
</evidence>
<evidence type="ECO:0000313" key="1">
    <source>
        <dbReference type="EMBL" id="RCJ21948.1"/>
    </source>
</evidence>
<dbReference type="Proteomes" id="UP000252107">
    <property type="component" value="Unassembled WGS sequence"/>
</dbReference>
<keyword evidence="2" id="KW-1185">Reference proteome</keyword>
<name>A0A367QCN8_9NOSO</name>
<accession>A0A367QCN8</accession>
<proteinExistence type="predicted"/>
<sequence length="153" mass="17661">MRKQVFYLLFVLSLVGVLGFSYISDIVERSPTVSCRRWGFISSKEGKYYSYPEKIVVEPWRGRHQVYGIFMIPDGYRSDHFVTLKVPGERTYCGELIDVGNSSTEGIHVKPGYNLLRGYFNTRVAIRLIVKGKGDQLEQPSNWRLGYAKQKQK</sequence>
<organism evidence="1 2">
    <name type="scientific">Nostoc minutum NIES-26</name>
    <dbReference type="NCBI Taxonomy" id="1844469"/>
    <lineage>
        <taxon>Bacteria</taxon>
        <taxon>Bacillati</taxon>
        <taxon>Cyanobacteriota</taxon>
        <taxon>Cyanophyceae</taxon>
        <taxon>Nostocales</taxon>
        <taxon>Nostocaceae</taxon>
        <taxon>Nostoc</taxon>
    </lineage>
</organism>
<protein>
    <submittedName>
        <fullName evidence="1">Uncharacterized protein</fullName>
    </submittedName>
</protein>
<gene>
    <name evidence="1" type="ORF">A6770_04790</name>
</gene>
<dbReference type="EMBL" id="LXQD01000328">
    <property type="protein sequence ID" value="RCJ21948.1"/>
    <property type="molecule type" value="Genomic_DNA"/>
</dbReference>
<dbReference type="AlphaFoldDB" id="A0A367QCN8"/>
<reference evidence="1" key="1">
    <citation type="submission" date="2016-04" db="EMBL/GenBank/DDBJ databases">
        <authorList>
            <person name="Tabuchi Yagui T.R."/>
        </authorList>
    </citation>
    <scope>NUCLEOTIDE SEQUENCE [LARGE SCALE GENOMIC DNA]</scope>
    <source>
        <strain evidence="1">NIES-26</strain>
    </source>
</reference>